<evidence type="ECO:0000313" key="2">
    <source>
        <dbReference type="EMBL" id="MBH1939786.1"/>
    </source>
</evidence>
<dbReference type="AlphaFoldDB" id="A0A8J7KRZ0"/>
<proteinExistence type="predicted"/>
<name>A0A8J7KRZ0_9FIRM</name>
<keyword evidence="1" id="KW-0812">Transmembrane</keyword>
<feature type="transmembrane region" description="Helical" evidence="1">
    <location>
        <begin position="20"/>
        <end position="38"/>
    </location>
</feature>
<keyword evidence="1" id="KW-1133">Transmembrane helix</keyword>
<dbReference type="NCBIfam" id="TIGR02532">
    <property type="entry name" value="IV_pilin_GFxxxE"/>
    <property type="match status" value="1"/>
</dbReference>
<keyword evidence="1" id="KW-0472">Membrane</keyword>
<dbReference type="RefSeq" id="WP_197660012.1">
    <property type="nucleotide sequence ID" value="NZ_JAEAGR010000002.1"/>
</dbReference>
<dbReference type="InterPro" id="IPR012902">
    <property type="entry name" value="N_methyl_site"/>
</dbReference>
<evidence type="ECO:0000313" key="3">
    <source>
        <dbReference type="Proteomes" id="UP000623269"/>
    </source>
</evidence>
<accession>A0A8J7KRZ0</accession>
<gene>
    <name evidence="2" type="ORF">I5677_02620</name>
</gene>
<keyword evidence="3" id="KW-1185">Reference proteome</keyword>
<evidence type="ECO:0000256" key="1">
    <source>
        <dbReference type="SAM" id="Phobius"/>
    </source>
</evidence>
<sequence>MEKSRIHKKPLKMNNKGFSLVELLISIVVLVIIMVPLMNNFFRSMIMNKKAEAYQVQSNLAASIMEGLKDLTMDETIAQFNGGFSMLTEIPGSLSIGEAVQLEEVPGGYNKSDIPLYEQSTYYFAIHDIKVGGTAYDAFIKMNPQTYKNAADTMNNFSMPDVINLDEKANGFLFSTGVSETDTVDANALAAFVALGRDYAYKLWKETVYQAYLDAKLLWDEEREIAEMEGSPLPTPLPIPSFDINDPTYEDYCKETIIKTYITKTMKISVSDDVIDYQINYQCEWPISTTGLDTVINYPICTKSYAETSLQNIYLFYTPSDFQASKEDVIELGNPGGDSLHFFVARQNVMAIPLGKGIKINQLADDAVEVYIDNEQFSDPITGNLLAESVIAGTPMGMGDITPDMMKSEKKDRIYDVTISIYPYEDGEPMNKYQRELYRLQSTREK</sequence>
<protein>
    <submittedName>
        <fullName evidence="2">Prepilin-type N-terminal cleavage/methylation domain-containing protein</fullName>
    </submittedName>
</protein>
<reference evidence="2" key="1">
    <citation type="submission" date="2020-12" db="EMBL/GenBank/DDBJ databases">
        <title>M. sibirica DSM 26468T genome.</title>
        <authorList>
            <person name="Thieme N."/>
            <person name="Rettenmaier R."/>
            <person name="Zverlov V."/>
            <person name="Liebl W."/>
        </authorList>
    </citation>
    <scope>NUCLEOTIDE SEQUENCE</scope>
    <source>
        <strain evidence="2">DSM 26468</strain>
    </source>
</reference>
<dbReference type="EMBL" id="JAEAGR010000002">
    <property type="protein sequence ID" value="MBH1939786.1"/>
    <property type="molecule type" value="Genomic_DNA"/>
</dbReference>
<dbReference type="Pfam" id="PF07963">
    <property type="entry name" value="N_methyl"/>
    <property type="match status" value="1"/>
</dbReference>
<organism evidence="2 3">
    <name type="scientific">Mobilitalea sibirica</name>
    <dbReference type="NCBI Taxonomy" id="1462919"/>
    <lineage>
        <taxon>Bacteria</taxon>
        <taxon>Bacillati</taxon>
        <taxon>Bacillota</taxon>
        <taxon>Clostridia</taxon>
        <taxon>Lachnospirales</taxon>
        <taxon>Lachnospiraceae</taxon>
        <taxon>Mobilitalea</taxon>
    </lineage>
</organism>
<comment type="caution">
    <text evidence="2">The sequence shown here is derived from an EMBL/GenBank/DDBJ whole genome shotgun (WGS) entry which is preliminary data.</text>
</comment>
<dbReference type="Proteomes" id="UP000623269">
    <property type="component" value="Unassembled WGS sequence"/>
</dbReference>